<evidence type="ECO:0000313" key="2">
    <source>
        <dbReference type="Proteomes" id="UP001233999"/>
    </source>
</evidence>
<keyword evidence="2" id="KW-1185">Reference proteome</keyword>
<dbReference type="EMBL" id="JASPKZ010009303">
    <property type="protein sequence ID" value="KAJ9577858.1"/>
    <property type="molecule type" value="Genomic_DNA"/>
</dbReference>
<gene>
    <name evidence="1" type="ORF">L9F63_025281</name>
</gene>
<name>A0AAD8E5B5_DIPPU</name>
<proteinExistence type="predicted"/>
<feature type="non-terminal residue" evidence="1">
    <location>
        <position position="1"/>
    </location>
</feature>
<comment type="caution">
    <text evidence="1">The sequence shown here is derived from an EMBL/GenBank/DDBJ whole genome shotgun (WGS) entry which is preliminary data.</text>
</comment>
<evidence type="ECO:0000313" key="1">
    <source>
        <dbReference type="EMBL" id="KAJ9577858.1"/>
    </source>
</evidence>
<accession>A0AAD8E5B5</accession>
<organism evidence="1 2">
    <name type="scientific">Diploptera punctata</name>
    <name type="common">Pacific beetle cockroach</name>
    <dbReference type="NCBI Taxonomy" id="6984"/>
    <lineage>
        <taxon>Eukaryota</taxon>
        <taxon>Metazoa</taxon>
        <taxon>Ecdysozoa</taxon>
        <taxon>Arthropoda</taxon>
        <taxon>Hexapoda</taxon>
        <taxon>Insecta</taxon>
        <taxon>Pterygota</taxon>
        <taxon>Neoptera</taxon>
        <taxon>Polyneoptera</taxon>
        <taxon>Dictyoptera</taxon>
        <taxon>Blattodea</taxon>
        <taxon>Blaberoidea</taxon>
        <taxon>Blaberidae</taxon>
        <taxon>Diplopterinae</taxon>
        <taxon>Diploptera</taxon>
    </lineage>
</organism>
<protein>
    <submittedName>
        <fullName evidence="1">Uncharacterized protein</fullName>
    </submittedName>
</protein>
<sequence>PFARLSPDFLPDFPDFCPAFIFSRLRQTFARPLPILPDFRQTFARPSRGLRQDLRQTSPDF</sequence>
<reference evidence="1" key="2">
    <citation type="submission" date="2023-05" db="EMBL/GenBank/DDBJ databases">
        <authorList>
            <person name="Fouks B."/>
        </authorList>
    </citation>
    <scope>NUCLEOTIDE SEQUENCE</scope>
    <source>
        <strain evidence="1">Stay&amp;Tobe</strain>
        <tissue evidence="1">Testes</tissue>
    </source>
</reference>
<reference evidence="1" key="1">
    <citation type="journal article" date="2023" name="IScience">
        <title>Live-bearing cockroach genome reveals convergent evolutionary mechanisms linked to viviparity in insects and beyond.</title>
        <authorList>
            <person name="Fouks B."/>
            <person name="Harrison M.C."/>
            <person name="Mikhailova A.A."/>
            <person name="Marchal E."/>
            <person name="English S."/>
            <person name="Carruthers M."/>
            <person name="Jennings E.C."/>
            <person name="Chiamaka E.L."/>
            <person name="Frigard R.A."/>
            <person name="Pippel M."/>
            <person name="Attardo G.M."/>
            <person name="Benoit J.B."/>
            <person name="Bornberg-Bauer E."/>
            <person name="Tobe S.S."/>
        </authorList>
    </citation>
    <scope>NUCLEOTIDE SEQUENCE</scope>
    <source>
        <strain evidence="1">Stay&amp;Tobe</strain>
    </source>
</reference>
<dbReference type="Proteomes" id="UP001233999">
    <property type="component" value="Unassembled WGS sequence"/>
</dbReference>
<feature type="non-terminal residue" evidence="1">
    <location>
        <position position="61"/>
    </location>
</feature>
<dbReference type="AlphaFoldDB" id="A0AAD8E5B5"/>